<gene>
    <name evidence="1" type="ORF">P4S50_19725</name>
</gene>
<dbReference type="EMBL" id="CP120733">
    <property type="protein sequence ID" value="WFD10460.1"/>
    <property type="molecule type" value="Genomic_DNA"/>
</dbReference>
<sequence>MDKEGKRLKNSKEIIDEYKGVEVDRDIYYEEDLGYRKNNIQKGNFYKQGHGRLVDE</sequence>
<evidence type="ECO:0000313" key="2">
    <source>
        <dbReference type="Proteomes" id="UP001222800"/>
    </source>
</evidence>
<organism evidence="1 2">
    <name type="scientific">Tepidibacter hydrothermalis</name>
    <dbReference type="NCBI Taxonomy" id="3036126"/>
    <lineage>
        <taxon>Bacteria</taxon>
        <taxon>Bacillati</taxon>
        <taxon>Bacillota</taxon>
        <taxon>Clostridia</taxon>
        <taxon>Peptostreptococcales</taxon>
        <taxon>Peptostreptococcaceae</taxon>
        <taxon>Tepidibacter</taxon>
    </lineage>
</organism>
<name>A0ABY8EBX9_9FIRM</name>
<evidence type="ECO:0000313" key="1">
    <source>
        <dbReference type="EMBL" id="WFD10460.1"/>
    </source>
</evidence>
<proteinExistence type="predicted"/>
<dbReference type="RefSeq" id="WP_277732427.1">
    <property type="nucleotide sequence ID" value="NZ_CP120733.1"/>
</dbReference>
<dbReference type="Proteomes" id="UP001222800">
    <property type="component" value="Chromosome"/>
</dbReference>
<reference evidence="1 2" key="1">
    <citation type="submission" date="2023-03" db="EMBL/GenBank/DDBJ databases">
        <title>Complete genome sequence of Tepidibacter sp. SWIR-1, isolated from a deep-sea hydrothermal vent.</title>
        <authorList>
            <person name="Li X."/>
        </authorList>
    </citation>
    <scope>NUCLEOTIDE SEQUENCE [LARGE SCALE GENOMIC DNA]</scope>
    <source>
        <strain evidence="1 2">SWIR-1</strain>
    </source>
</reference>
<keyword evidence="2" id="KW-1185">Reference proteome</keyword>
<accession>A0ABY8EBX9</accession>
<protein>
    <submittedName>
        <fullName evidence="1">Uncharacterized protein</fullName>
    </submittedName>
</protein>